<dbReference type="InterPro" id="IPR001584">
    <property type="entry name" value="Integrase_cat-core"/>
</dbReference>
<dbReference type="GO" id="GO:0015074">
    <property type="term" value="P:DNA integration"/>
    <property type="evidence" value="ECO:0007669"/>
    <property type="project" value="InterPro"/>
</dbReference>
<dbReference type="InterPro" id="IPR048020">
    <property type="entry name" value="Transpos_IS3"/>
</dbReference>
<dbReference type="PROSITE" id="PS50994">
    <property type="entry name" value="INTEGRASE"/>
    <property type="match status" value="1"/>
</dbReference>
<proteinExistence type="predicted"/>
<evidence type="ECO:0000259" key="1">
    <source>
        <dbReference type="PROSITE" id="PS50994"/>
    </source>
</evidence>
<dbReference type="SUPFAM" id="SSF53098">
    <property type="entry name" value="Ribonuclease H-like"/>
    <property type="match status" value="1"/>
</dbReference>
<dbReference type="Proteomes" id="UP000018949">
    <property type="component" value="Unassembled WGS sequence"/>
</dbReference>
<dbReference type="InterPro" id="IPR050900">
    <property type="entry name" value="Transposase_IS3/IS150/IS904"/>
</dbReference>
<gene>
    <name evidence="2" type="ORF">JCM21738_3810</name>
</gene>
<dbReference type="EMBL" id="BAUW01000056">
    <property type="protein sequence ID" value="GAE46882.1"/>
    <property type="molecule type" value="Genomic_DNA"/>
</dbReference>
<dbReference type="InterPro" id="IPR036397">
    <property type="entry name" value="RNaseH_sf"/>
</dbReference>
<dbReference type="InterPro" id="IPR012337">
    <property type="entry name" value="RNaseH-like_sf"/>
</dbReference>
<reference evidence="2 3" key="1">
    <citation type="submission" date="2013-12" db="EMBL/GenBank/DDBJ databases">
        <title>NBRP : Genome information of microbial organism related human and environment.</title>
        <authorList>
            <person name="Hattori M."/>
            <person name="Oshima K."/>
            <person name="Inaba H."/>
            <person name="Suda W."/>
            <person name="Sakamoto M."/>
            <person name="Iino T."/>
            <person name="Kitahara M."/>
            <person name="Oshida Y."/>
            <person name="Iida T."/>
            <person name="Kudo T."/>
            <person name="Itoh T."/>
            <person name="Ahmed I."/>
            <person name="Ohkuma M."/>
        </authorList>
    </citation>
    <scope>NUCLEOTIDE SEQUENCE [LARGE SCALE GENOMIC DNA]</scope>
    <source>
        <strain evidence="2 3">JCM 21738</strain>
    </source>
</reference>
<accession>W4RRZ8</accession>
<evidence type="ECO:0000313" key="2">
    <source>
        <dbReference type="EMBL" id="GAE46882.1"/>
    </source>
</evidence>
<dbReference type="GO" id="GO:0003676">
    <property type="term" value="F:nucleic acid binding"/>
    <property type="evidence" value="ECO:0007669"/>
    <property type="project" value="InterPro"/>
</dbReference>
<dbReference type="AlphaFoldDB" id="W4RRZ8"/>
<dbReference type="NCBIfam" id="NF033516">
    <property type="entry name" value="transpos_IS3"/>
    <property type="match status" value="1"/>
</dbReference>
<dbReference type="PANTHER" id="PTHR46889:SF4">
    <property type="entry name" value="TRANSPOSASE INSO FOR INSERTION SEQUENCE ELEMENT IS911B-RELATED"/>
    <property type="match status" value="1"/>
</dbReference>
<keyword evidence="3" id="KW-1185">Reference proteome</keyword>
<sequence length="154" mass="18013">MAPNLLQRNFTASAPNQKWVTNITYIQYGSSTMYLSTIMDLFNNEIVAYKMYDHQQTTLVIDTLKEALEMRGNPEGVIIHSDQGSVYTSYAYQDLVKENHLVSSMSRRGNCWDNAVIESFHSNIKSEEFQYVKFNSMQNIHVVEKVNEYMRYYH</sequence>
<protein>
    <submittedName>
        <fullName evidence="2">Mobile element protein</fullName>
    </submittedName>
</protein>
<evidence type="ECO:0000313" key="3">
    <source>
        <dbReference type="Proteomes" id="UP000018949"/>
    </source>
</evidence>
<name>W4RRZ8_9BACI</name>
<dbReference type="eggNOG" id="COG2801">
    <property type="taxonomic scope" value="Bacteria"/>
</dbReference>
<comment type="caution">
    <text evidence="2">The sequence shown here is derived from an EMBL/GenBank/DDBJ whole genome shotgun (WGS) entry which is preliminary data.</text>
</comment>
<feature type="domain" description="Integrase catalytic" evidence="1">
    <location>
        <begin position="11"/>
        <end position="154"/>
    </location>
</feature>
<dbReference type="PANTHER" id="PTHR46889">
    <property type="entry name" value="TRANSPOSASE INSF FOR INSERTION SEQUENCE IS3B-RELATED"/>
    <property type="match status" value="1"/>
</dbReference>
<dbReference type="Pfam" id="PF00665">
    <property type="entry name" value="rve"/>
    <property type="match status" value="1"/>
</dbReference>
<organism evidence="2 3">
    <name type="scientific">Mesobacillus boroniphilus JCM 21738</name>
    <dbReference type="NCBI Taxonomy" id="1294265"/>
    <lineage>
        <taxon>Bacteria</taxon>
        <taxon>Bacillati</taxon>
        <taxon>Bacillota</taxon>
        <taxon>Bacilli</taxon>
        <taxon>Bacillales</taxon>
        <taxon>Bacillaceae</taxon>
        <taxon>Mesobacillus</taxon>
    </lineage>
</organism>
<dbReference type="Gene3D" id="3.30.420.10">
    <property type="entry name" value="Ribonuclease H-like superfamily/Ribonuclease H"/>
    <property type="match status" value="1"/>
</dbReference>